<dbReference type="EMBL" id="JAANOU010000001">
    <property type="protein sequence ID" value="NIH77544.1"/>
    <property type="molecule type" value="Genomic_DNA"/>
</dbReference>
<reference evidence="1 2" key="1">
    <citation type="submission" date="2020-03" db="EMBL/GenBank/DDBJ databases">
        <title>Sequencing the genomes of 1000 actinobacteria strains.</title>
        <authorList>
            <person name="Klenk H.-P."/>
        </authorList>
    </citation>
    <scope>NUCLEOTIDE SEQUENCE [LARGE SCALE GENOMIC DNA]</scope>
    <source>
        <strain evidence="1 2">DSM 45668</strain>
    </source>
</reference>
<comment type="caution">
    <text evidence="1">The sequence shown here is derived from an EMBL/GenBank/DDBJ whole genome shotgun (WGS) entry which is preliminary data.</text>
</comment>
<keyword evidence="2" id="KW-1185">Reference proteome</keyword>
<dbReference type="Proteomes" id="UP000754495">
    <property type="component" value="Unassembled WGS sequence"/>
</dbReference>
<name>A0ABX0SLX3_9PSEU</name>
<accession>A0ABX0SLX3</accession>
<organism evidence="1 2">
    <name type="scientific">Amycolatopsis viridis</name>
    <dbReference type="NCBI Taxonomy" id="185678"/>
    <lineage>
        <taxon>Bacteria</taxon>
        <taxon>Bacillati</taxon>
        <taxon>Actinomycetota</taxon>
        <taxon>Actinomycetes</taxon>
        <taxon>Pseudonocardiales</taxon>
        <taxon>Pseudonocardiaceae</taxon>
        <taxon>Amycolatopsis</taxon>
    </lineage>
</organism>
<proteinExistence type="predicted"/>
<protein>
    <submittedName>
        <fullName evidence="1">Uncharacterized protein</fullName>
    </submittedName>
</protein>
<evidence type="ECO:0000313" key="2">
    <source>
        <dbReference type="Proteomes" id="UP000754495"/>
    </source>
</evidence>
<evidence type="ECO:0000313" key="1">
    <source>
        <dbReference type="EMBL" id="NIH77544.1"/>
    </source>
</evidence>
<sequence length="146" mass="16175">MTDGVASQVAAVFGGTEQLTTMSDGAKRMLADAQAGHWAVDEETGSHLHRAVTQMQTELGRISPKIYRLKQAPKFGDDEYARKASAHFLEAMYSDDRSLVRVYEQAQMMLETLREAIDIAISKYNGSDDAATQDLRTLRTQEDNCG</sequence>
<gene>
    <name evidence="1" type="ORF">FHX46_000074</name>
</gene>
<dbReference type="RefSeq" id="WP_167109670.1">
    <property type="nucleotide sequence ID" value="NZ_JAANOU010000001.1"/>
</dbReference>